<dbReference type="Proteomes" id="UP000005536">
    <property type="component" value="Unassembled WGS sequence"/>
</dbReference>
<dbReference type="EMBL" id="ADBF01000050">
    <property type="protein sequence ID" value="EFE49501.1"/>
    <property type="molecule type" value="Genomic_DNA"/>
</dbReference>
<feature type="transmembrane region" description="Helical" evidence="2">
    <location>
        <begin position="548"/>
        <end position="567"/>
    </location>
</feature>
<dbReference type="SMART" id="SM00220">
    <property type="entry name" value="S_TKc"/>
    <property type="match status" value="1"/>
</dbReference>
<dbReference type="GO" id="GO:0004672">
    <property type="term" value="F:protein kinase activity"/>
    <property type="evidence" value="ECO:0007669"/>
    <property type="project" value="InterPro"/>
</dbReference>
<dbReference type="Pfam" id="PF03109">
    <property type="entry name" value="ABC1"/>
    <property type="match status" value="1"/>
</dbReference>
<evidence type="ECO:0000259" key="3">
    <source>
        <dbReference type="PROSITE" id="PS50011"/>
    </source>
</evidence>
<name>D4DRR5_NEIEG</name>
<organism evidence="4 5">
    <name type="scientific">Neisseria elongata subsp. glycolytica ATCC 29315</name>
    <dbReference type="NCBI Taxonomy" id="546263"/>
    <lineage>
        <taxon>Bacteria</taxon>
        <taxon>Pseudomonadati</taxon>
        <taxon>Pseudomonadota</taxon>
        <taxon>Betaproteobacteria</taxon>
        <taxon>Neisseriales</taxon>
        <taxon>Neisseriaceae</taxon>
        <taxon>Neisseria</taxon>
    </lineage>
</organism>
<comment type="caution">
    <text evidence="4">The sequence shown here is derived from an EMBL/GenBank/DDBJ whole genome shotgun (WGS) entry which is preliminary data.</text>
</comment>
<dbReference type="InterPro" id="IPR004147">
    <property type="entry name" value="ABC1_dom"/>
</dbReference>
<dbReference type="PANTHER" id="PTHR10566">
    <property type="entry name" value="CHAPERONE-ACTIVITY OF BC1 COMPLEX CABC1 -RELATED"/>
    <property type="match status" value="1"/>
</dbReference>
<proteinExistence type="inferred from homology"/>
<dbReference type="PANTHER" id="PTHR10566:SF113">
    <property type="entry name" value="PROTEIN ACTIVITY OF BC1 COMPLEX KINASE 7, CHLOROPLASTIC"/>
    <property type="match status" value="1"/>
</dbReference>
<keyword evidence="2" id="KW-0472">Membrane</keyword>
<dbReference type="Gene3D" id="1.10.510.10">
    <property type="entry name" value="Transferase(Phosphotransferase) domain 1"/>
    <property type="match status" value="1"/>
</dbReference>
<keyword evidence="2" id="KW-1133">Transmembrane helix</keyword>
<gene>
    <name evidence="4" type="ORF">NEIELOOT_01758</name>
</gene>
<evidence type="ECO:0000313" key="5">
    <source>
        <dbReference type="Proteomes" id="UP000005536"/>
    </source>
</evidence>
<keyword evidence="2" id="KW-0812">Transmembrane</keyword>
<dbReference type="PROSITE" id="PS50011">
    <property type="entry name" value="PROTEIN_KINASE_DOM"/>
    <property type="match status" value="1"/>
</dbReference>
<evidence type="ECO:0000313" key="4">
    <source>
        <dbReference type="EMBL" id="EFE49501.1"/>
    </source>
</evidence>
<reference evidence="4 5" key="1">
    <citation type="submission" date="2010-02" db="EMBL/GenBank/DDBJ databases">
        <authorList>
            <person name="Weinstock G."/>
            <person name="Sodergren E."/>
            <person name="Clifton S."/>
            <person name="Fulton L."/>
            <person name="Fulton B."/>
            <person name="Courtney L."/>
            <person name="Fronick C."/>
            <person name="Harrison M."/>
            <person name="Strong C."/>
            <person name="Farmer C."/>
            <person name="Delahaunty K."/>
            <person name="Markovic C."/>
            <person name="Hall O."/>
            <person name="Minx P."/>
            <person name="Tomlinson C."/>
            <person name="Mitreva M."/>
            <person name="Nelson J."/>
            <person name="Hou S."/>
            <person name="Wollam A."/>
            <person name="Pepin K.H."/>
            <person name="Johnson M."/>
            <person name="Bhonagiri V."/>
            <person name="Zhang X."/>
            <person name="Suruliraj S."/>
            <person name="Warren W."/>
            <person name="Chinwalla A."/>
            <person name="Mardis E.R."/>
            <person name="Wilson R.K."/>
        </authorList>
    </citation>
    <scope>NUCLEOTIDE SEQUENCE [LARGE SCALE GENOMIC DNA]</scope>
    <source>
        <strain evidence="4 5">ATCC 29315</strain>
    </source>
</reference>
<feature type="transmembrane region" description="Helical" evidence="2">
    <location>
        <begin position="573"/>
        <end position="594"/>
    </location>
</feature>
<evidence type="ECO:0000256" key="1">
    <source>
        <dbReference type="ARBA" id="ARBA00009670"/>
    </source>
</evidence>
<dbReference type="InterPro" id="IPR000719">
    <property type="entry name" value="Prot_kinase_dom"/>
</dbReference>
<dbReference type="AlphaFoldDB" id="D4DRR5"/>
<feature type="domain" description="Protein kinase" evidence="3">
    <location>
        <begin position="175"/>
        <end position="503"/>
    </location>
</feature>
<dbReference type="CDD" id="cd05121">
    <property type="entry name" value="ABC1_ADCK3-like"/>
    <property type="match status" value="1"/>
</dbReference>
<evidence type="ECO:0000256" key="2">
    <source>
        <dbReference type="SAM" id="Phobius"/>
    </source>
</evidence>
<sequence length="599" mass="67648">MLLFRLLVGPALRQPADGVGNHFFQTASCAVRAQKYAMLGICRAERYHITAMMIPTLLAMRDFSRLREIIAILTKHGLGEFVQRIKLSGKTPSENPDADSRYIPTPRRFRLAFEELGPTFVKLGQILSTRVDIFNAEWIEEFEQLQCNVAPIATEDIGALIEARLGRPMNEVFAELDGKPVGSASIAQVHGAVLRNGERVAVKIKRPDIEKSIRADLRILNHLAALIETEIPETRRYRPVQMVQYFARSLARETDLSFELRYMQRFANAFAGHPFVHIPKVYAEYSNRQILVQEYVGGTLLRHADIDRMPSETRAILARRITDTLFAMILQQGFFHADPHPGNIFIRDDGRISLIDFGLVGHLSAPRRHEILSLIKALAERDPFTMQYVLGNWAQGELPDENLLGADVLEMLLNYENTPVSDLRISQVINDITQIMRGHGLTLPADLVMLFKTLITLEGVVKRLDGSTELLEQAKPIVLAELKRLASPDYIVRKSRRQLNTLLQTADELPQTLIRLSRRLQKGQFSLDLDLKRLDDLSHQLDRATNRLTMGIVTAALIIGSSIVMSVDKAPGFLGLTGYLLAFANSLWIIWSIWRSGRH</sequence>
<comment type="similarity">
    <text evidence="1">Belongs to the protein kinase superfamily. ADCK protein kinase family.</text>
</comment>
<dbReference type="InterPro" id="IPR011009">
    <property type="entry name" value="Kinase-like_dom_sf"/>
</dbReference>
<protein>
    <submittedName>
        <fullName evidence="4">ABC1 family protein</fullName>
    </submittedName>
</protein>
<accession>D4DRR5</accession>
<dbReference type="InterPro" id="IPR050154">
    <property type="entry name" value="UbiB_kinase"/>
</dbReference>
<dbReference type="GO" id="GO:0005524">
    <property type="term" value="F:ATP binding"/>
    <property type="evidence" value="ECO:0007669"/>
    <property type="project" value="InterPro"/>
</dbReference>
<dbReference type="SUPFAM" id="SSF56112">
    <property type="entry name" value="Protein kinase-like (PK-like)"/>
    <property type="match status" value="1"/>
</dbReference>